<dbReference type="EMBL" id="KQ972050">
    <property type="protein sequence ID" value="KYB24659.1"/>
    <property type="molecule type" value="Genomic_DNA"/>
</dbReference>
<evidence type="ECO:0000313" key="2">
    <source>
        <dbReference type="EMBL" id="KYB24659.1"/>
    </source>
</evidence>
<dbReference type="Proteomes" id="UP000007266">
    <property type="component" value="Unassembled WGS sequence"/>
</dbReference>
<feature type="compositionally biased region" description="Basic residues" evidence="1">
    <location>
        <begin position="188"/>
        <end position="199"/>
    </location>
</feature>
<sequence>MTSKRVSPQRVRSSSKRSKTSDVLYETPGEPSPMSQVLPPPPPVVVFDMDSVIPPSPEPVYTKEDSITPDDWYDKAINQTLVDVAEKVEKNETERMERQMTNERYRLIHETVYPITKSGSKFLSVGVKPFADYAPTLKIYNPEYTAAICFTVETFEDFLNQMEKKRNEMISIPEEQRNMPSPTPTPISRRKLAASKRPRAVIELSDDDDDDMMRVSKRVKPQKQVSSQNQQPEAIKSSTALQRGGGVEEAPDYQNPQPSTSRQNDGFNDNELAELFRILDESIALQNGEGGAGDGGELLQIVRNNQAVVTTSQQNDESLRRYFNKLNETENFIKRFNLTSRCIRLTFKEFEDGAKENPMAYIKKCVNEVLAYVGQSCMGDDMVGVMIENEEFPDKPIGISFRKYRELTADVMLNVIAKVLQSNATFFTNDMLSIRFDQVRLPIGQGFRDKNTRYFVNNITKKIRTST</sequence>
<reference evidence="2 3" key="1">
    <citation type="journal article" date="2008" name="Nature">
        <title>The genome of the model beetle and pest Tribolium castaneum.</title>
        <authorList>
            <consortium name="Tribolium Genome Sequencing Consortium"/>
            <person name="Richards S."/>
            <person name="Gibbs R.A."/>
            <person name="Weinstock G.M."/>
            <person name="Brown S.J."/>
            <person name="Denell R."/>
            <person name="Beeman R.W."/>
            <person name="Gibbs R."/>
            <person name="Beeman R.W."/>
            <person name="Brown S.J."/>
            <person name="Bucher G."/>
            <person name="Friedrich M."/>
            <person name="Grimmelikhuijzen C.J."/>
            <person name="Klingler M."/>
            <person name="Lorenzen M."/>
            <person name="Richards S."/>
            <person name="Roth S."/>
            <person name="Schroder R."/>
            <person name="Tautz D."/>
            <person name="Zdobnov E.M."/>
            <person name="Muzny D."/>
            <person name="Gibbs R.A."/>
            <person name="Weinstock G.M."/>
            <person name="Attaway T."/>
            <person name="Bell S."/>
            <person name="Buhay C.J."/>
            <person name="Chandrabose M.N."/>
            <person name="Chavez D."/>
            <person name="Clerk-Blankenburg K.P."/>
            <person name="Cree A."/>
            <person name="Dao M."/>
            <person name="Davis C."/>
            <person name="Chacko J."/>
            <person name="Dinh H."/>
            <person name="Dugan-Rocha S."/>
            <person name="Fowler G."/>
            <person name="Garner T.T."/>
            <person name="Garnes J."/>
            <person name="Gnirke A."/>
            <person name="Hawes A."/>
            <person name="Hernandez J."/>
            <person name="Hines S."/>
            <person name="Holder M."/>
            <person name="Hume J."/>
            <person name="Jhangiani S.N."/>
            <person name="Joshi V."/>
            <person name="Khan Z.M."/>
            <person name="Jackson L."/>
            <person name="Kovar C."/>
            <person name="Kowis A."/>
            <person name="Lee S."/>
            <person name="Lewis L.R."/>
            <person name="Margolis J."/>
            <person name="Morgan M."/>
            <person name="Nazareth L.V."/>
            <person name="Nguyen N."/>
            <person name="Okwuonu G."/>
            <person name="Parker D."/>
            <person name="Richards S."/>
            <person name="Ruiz S.J."/>
            <person name="Santibanez J."/>
            <person name="Savard J."/>
            <person name="Scherer S.E."/>
            <person name="Schneider B."/>
            <person name="Sodergren E."/>
            <person name="Tautz D."/>
            <person name="Vattahil S."/>
            <person name="Villasana D."/>
            <person name="White C.S."/>
            <person name="Wright R."/>
            <person name="Park Y."/>
            <person name="Beeman R.W."/>
            <person name="Lord J."/>
            <person name="Oppert B."/>
            <person name="Lorenzen M."/>
            <person name="Brown S."/>
            <person name="Wang L."/>
            <person name="Savard J."/>
            <person name="Tautz D."/>
            <person name="Richards S."/>
            <person name="Weinstock G."/>
            <person name="Gibbs R.A."/>
            <person name="Liu Y."/>
            <person name="Worley K."/>
            <person name="Weinstock G."/>
            <person name="Elsik C.G."/>
            <person name="Reese J.T."/>
            <person name="Elhaik E."/>
            <person name="Landan G."/>
            <person name="Graur D."/>
            <person name="Arensburger P."/>
            <person name="Atkinson P."/>
            <person name="Beeman R.W."/>
            <person name="Beidler J."/>
            <person name="Brown S.J."/>
            <person name="Demuth J.P."/>
            <person name="Drury D.W."/>
            <person name="Du Y.Z."/>
            <person name="Fujiwara H."/>
            <person name="Lorenzen M."/>
            <person name="Maselli V."/>
            <person name="Osanai M."/>
            <person name="Park Y."/>
            <person name="Robertson H.M."/>
            <person name="Tu Z."/>
            <person name="Wang J.J."/>
            <person name="Wang S."/>
            <person name="Richards S."/>
            <person name="Song H."/>
            <person name="Zhang L."/>
            <person name="Sodergren E."/>
            <person name="Werner D."/>
            <person name="Stanke M."/>
            <person name="Morgenstern B."/>
            <person name="Solovyev V."/>
            <person name="Kosarev P."/>
            <person name="Brown G."/>
            <person name="Chen H.C."/>
            <person name="Ermolaeva O."/>
            <person name="Hlavina W."/>
            <person name="Kapustin Y."/>
            <person name="Kiryutin B."/>
            <person name="Kitts P."/>
            <person name="Maglott D."/>
            <person name="Pruitt K."/>
            <person name="Sapojnikov V."/>
            <person name="Souvorov A."/>
            <person name="Mackey A.J."/>
            <person name="Waterhouse R.M."/>
            <person name="Wyder S."/>
            <person name="Zdobnov E.M."/>
            <person name="Zdobnov E.M."/>
            <person name="Wyder S."/>
            <person name="Kriventseva E.V."/>
            <person name="Kadowaki T."/>
            <person name="Bork P."/>
            <person name="Aranda M."/>
            <person name="Bao R."/>
            <person name="Beermann A."/>
            <person name="Berns N."/>
            <person name="Bolognesi R."/>
            <person name="Bonneton F."/>
            <person name="Bopp D."/>
            <person name="Brown S.J."/>
            <person name="Bucher G."/>
            <person name="Butts T."/>
            <person name="Chaumot A."/>
            <person name="Denell R.E."/>
            <person name="Ferrier D.E."/>
            <person name="Friedrich M."/>
            <person name="Gordon C.M."/>
            <person name="Jindra M."/>
            <person name="Klingler M."/>
            <person name="Lan Q."/>
            <person name="Lattorff H.M."/>
            <person name="Laudet V."/>
            <person name="von Levetsow C."/>
            <person name="Liu Z."/>
            <person name="Lutz R."/>
            <person name="Lynch J.A."/>
            <person name="da Fonseca R.N."/>
            <person name="Posnien N."/>
            <person name="Reuter R."/>
            <person name="Roth S."/>
            <person name="Savard J."/>
            <person name="Schinko J.B."/>
            <person name="Schmitt C."/>
            <person name="Schoppmeier M."/>
            <person name="Schroder R."/>
            <person name="Shippy T.D."/>
            <person name="Simonnet F."/>
            <person name="Marques-Souza H."/>
            <person name="Tautz D."/>
            <person name="Tomoyasu Y."/>
            <person name="Trauner J."/>
            <person name="Van der Zee M."/>
            <person name="Vervoort M."/>
            <person name="Wittkopp N."/>
            <person name="Wimmer E.A."/>
            <person name="Yang X."/>
            <person name="Jones A.K."/>
            <person name="Sattelle D.B."/>
            <person name="Ebert P.R."/>
            <person name="Nelson D."/>
            <person name="Scott J.G."/>
            <person name="Beeman R.W."/>
            <person name="Muthukrishnan S."/>
            <person name="Kramer K.J."/>
            <person name="Arakane Y."/>
            <person name="Beeman R.W."/>
            <person name="Zhu Q."/>
            <person name="Hogenkamp D."/>
            <person name="Dixit R."/>
            <person name="Oppert B."/>
            <person name="Jiang H."/>
            <person name="Zou Z."/>
            <person name="Marshall J."/>
            <person name="Elpidina E."/>
            <person name="Vinokurov K."/>
            <person name="Oppert C."/>
            <person name="Zou Z."/>
            <person name="Evans J."/>
            <person name="Lu Z."/>
            <person name="Zhao P."/>
            <person name="Sumathipala N."/>
            <person name="Altincicek B."/>
            <person name="Vilcinskas A."/>
            <person name="Williams M."/>
            <person name="Hultmark D."/>
            <person name="Hetru C."/>
            <person name="Jiang H."/>
            <person name="Grimmelikhuijzen C.J."/>
            <person name="Hauser F."/>
            <person name="Cazzamali G."/>
            <person name="Williamson M."/>
            <person name="Park Y."/>
            <person name="Li B."/>
            <person name="Tanaka Y."/>
            <person name="Predel R."/>
            <person name="Neupert S."/>
            <person name="Schachtner J."/>
            <person name="Verleyen P."/>
            <person name="Raible F."/>
            <person name="Bork P."/>
            <person name="Friedrich M."/>
            <person name="Walden K.K."/>
            <person name="Robertson H.M."/>
            <person name="Angeli S."/>
            <person name="Foret S."/>
            <person name="Bucher G."/>
            <person name="Schuetz S."/>
            <person name="Maleszka R."/>
            <person name="Wimmer E.A."/>
            <person name="Beeman R.W."/>
            <person name="Lorenzen M."/>
            <person name="Tomoyasu Y."/>
            <person name="Miller S.C."/>
            <person name="Grossmann D."/>
            <person name="Bucher G."/>
        </authorList>
    </citation>
    <scope>NUCLEOTIDE SEQUENCE [LARGE SCALE GENOMIC DNA]</scope>
    <source>
        <strain evidence="2 3">Georgia GA2</strain>
    </source>
</reference>
<reference evidence="2 3" key="2">
    <citation type="journal article" date="2010" name="Nucleic Acids Res.">
        <title>BeetleBase in 2010: revisions to provide comprehensive genomic information for Tribolium castaneum.</title>
        <authorList>
            <person name="Kim H.S."/>
            <person name="Murphy T."/>
            <person name="Xia J."/>
            <person name="Caragea D."/>
            <person name="Park Y."/>
            <person name="Beeman R.W."/>
            <person name="Lorenzen M.D."/>
            <person name="Butcher S."/>
            <person name="Manak J.R."/>
            <person name="Brown S.J."/>
        </authorList>
    </citation>
    <scope>NUCLEOTIDE SEQUENCE [LARGE SCALE GENOMIC DNA]</scope>
    <source>
        <strain evidence="2 3">Georgia GA2</strain>
    </source>
</reference>
<protein>
    <submittedName>
        <fullName evidence="2">Uncharacterized protein</fullName>
    </submittedName>
</protein>
<evidence type="ECO:0000256" key="1">
    <source>
        <dbReference type="SAM" id="MobiDB-lite"/>
    </source>
</evidence>
<evidence type="ECO:0000313" key="3">
    <source>
        <dbReference type="Proteomes" id="UP000007266"/>
    </source>
</evidence>
<dbReference type="eggNOG" id="ENOG502QQ9V">
    <property type="taxonomic scope" value="Eukaryota"/>
</dbReference>
<feature type="compositionally biased region" description="Polar residues" evidence="1">
    <location>
        <begin position="254"/>
        <end position="267"/>
    </location>
</feature>
<keyword evidence="3" id="KW-1185">Reference proteome</keyword>
<organism evidence="2 3">
    <name type="scientific">Tribolium castaneum</name>
    <name type="common">Red flour beetle</name>
    <dbReference type="NCBI Taxonomy" id="7070"/>
    <lineage>
        <taxon>Eukaryota</taxon>
        <taxon>Metazoa</taxon>
        <taxon>Ecdysozoa</taxon>
        <taxon>Arthropoda</taxon>
        <taxon>Hexapoda</taxon>
        <taxon>Insecta</taxon>
        <taxon>Pterygota</taxon>
        <taxon>Neoptera</taxon>
        <taxon>Endopterygota</taxon>
        <taxon>Coleoptera</taxon>
        <taxon>Polyphaga</taxon>
        <taxon>Cucujiformia</taxon>
        <taxon>Tenebrionidae</taxon>
        <taxon>Tenebrionidae incertae sedis</taxon>
        <taxon>Tribolium</taxon>
    </lineage>
</organism>
<feature type="compositionally biased region" description="Low complexity" evidence="1">
    <location>
        <begin position="1"/>
        <end position="12"/>
    </location>
</feature>
<dbReference type="AlphaFoldDB" id="A0A139W9S5"/>
<gene>
    <name evidence="2" type="primary">AUGUSTUS-3.0.2_32978</name>
    <name evidence="2" type="ORF">TcasGA2_TC032978</name>
</gene>
<feature type="compositionally biased region" description="Polar residues" evidence="1">
    <location>
        <begin position="223"/>
        <end position="241"/>
    </location>
</feature>
<feature type="region of interest" description="Disordered" evidence="1">
    <location>
        <begin position="170"/>
        <end position="267"/>
    </location>
</feature>
<proteinExistence type="predicted"/>
<name>A0A139W9S5_TRICA</name>
<accession>A0A139W9S5</accession>
<dbReference type="InParanoid" id="A0A139W9S5"/>
<feature type="region of interest" description="Disordered" evidence="1">
    <location>
        <begin position="1"/>
        <end position="41"/>
    </location>
</feature>